<dbReference type="Pfam" id="PF02861">
    <property type="entry name" value="Clp_N"/>
    <property type="match status" value="1"/>
</dbReference>
<sequence length="149" mass="16530">MRMDKFTSRLQSALSDAQSLAIGRDHQFIEPLHLMIALLDQDGGGTRHLLAQAGVKVHQLRSQLFKAIDRLPKVEGSDGDVQLSNELIRFLNVSDKFTQQRGDQYISSEMFILASVKANNELSRLLQINGANPKAVNDAIDTMRGGQQV</sequence>
<dbReference type="FunFam" id="1.10.1780.10:FF:000003">
    <property type="entry name" value="ATP-dependent chaperone ClpB"/>
    <property type="match status" value="1"/>
</dbReference>
<evidence type="ECO:0000313" key="2">
    <source>
        <dbReference type="EMBL" id="SVE05445.1"/>
    </source>
</evidence>
<feature type="non-terminal residue" evidence="2">
    <location>
        <position position="149"/>
    </location>
</feature>
<dbReference type="EMBL" id="UINC01191018">
    <property type="protein sequence ID" value="SVE05445.1"/>
    <property type="molecule type" value="Genomic_DNA"/>
</dbReference>
<evidence type="ECO:0000259" key="1">
    <source>
        <dbReference type="PROSITE" id="PS51903"/>
    </source>
</evidence>
<accession>A0A383AE37</accession>
<proteinExistence type="predicted"/>
<feature type="domain" description="Clp R" evidence="1">
    <location>
        <begin position="3"/>
        <end position="146"/>
    </location>
</feature>
<dbReference type="InterPro" id="IPR004176">
    <property type="entry name" value="Clp_R_N"/>
</dbReference>
<dbReference type="InterPro" id="IPR036628">
    <property type="entry name" value="Clp_N_dom_sf"/>
</dbReference>
<dbReference type="AlphaFoldDB" id="A0A383AE37"/>
<protein>
    <recommendedName>
        <fullName evidence="1">Clp R domain-containing protein</fullName>
    </recommendedName>
</protein>
<dbReference type="PROSITE" id="PS51903">
    <property type="entry name" value="CLP_R"/>
    <property type="match status" value="1"/>
</dbReference>
<name>A0A383AE37_9ZZZZ</name>
<dbReference type="SUPFAM" id="SSF81923">
    <property type="entry name" value="Double Clp-N motif"/>
    <property type="match status" value="1"/>
</dbReference>
<gene>
    <name evidence="2" type="ORF">METZ01_LOCUS458299</name>
</gene>
<organism evidence="2">
    <name type="scientific">marine metagenome</name>
    <dbReference type="NCBI Taxonomy" id="408172"/>
    <lineage>
        <taxon>unclassified sequences</taxon>
        <taxon>metagenomes</taxon>
        <taxon>ecological metagenomes</taxon>
    </lineage>
</organism>
<dbReference type="Gene3D" id="1.10.1780.10">
    <property type="entry name" value="Clp, N-terminal domain"/>
    <property type="match status" value="1"/>
</dbReference>
<reference evidence="2" key="1">
    <citation type="submission" date="2018-05" db="EMBL/GenBank/DDBJ databases">
        <authorList>
            <person name="Lanie J.A."/>
            <person name="Ng W.-L."/>
            <person name="Kazmierczak K.M."/>
            <person name="Andrzejewski T.M."/>
            <person name="Davidsen T.M."/>
            <person name="Wayne K.J."/>
            <person name="Tettelin H."/>
            <person name="Glass J.I."/>
            <person name="Rusch D."/>
            <person name="Podicherti R."/>
            <person name="Tsui H.-C.T."/>
            <person name="Winkler M.E."/>
        </authorList>
    </citation>
    <scope>NUCLEOTIDE SEQUENCE</scope>
</reference>